<evidence type="ECO:0000313" key="1">
    <source>
        <dbReference type="EMBL" id="OMH86221.1"/>
    </source>
</evidence>
<comment type="caution">
    <text evidence="1">The sequence shown here is derived from an EMBL/GenBank/DDBJ whole genome shotgun (WGS) entry which is preliminary data.</text>
</comment>
<protein>
    <submittedName>
        <fullName evidence="1">Uncharacterized protein</fullName>
    </submittedName>
</protein>
<gene>
    <name evidence="1" type="ORF">AX774_g111</name>
</gene>
<keyword evidence="2" id="KW-1185">Reference proteome</keyword>
<organism evidence="1 2">
    <name type="scientific">Zancudomyces culisetae</name>
    <name type="common">Gut fungus</name>
    <name type="synonym">Smittium culisetae</name>
    <dbReference type="NCBI Taxonomy" id="1213189"/>
    <lineage>
        <taxon>Eukaryota</taxon>
        <taxon>Fungi</taxon>
        <taxon>Fungi incertae sedis</taxon>
        <taxon>Zoopagomycota</taxon>
        <taxon>Kickxellomycotina</taxon>
        <taxon>Harpellomycetes</taxon>
        <taxon>Harpellales</taxon>
        <taxon>Legeriomycetaceae</taxon>
        <taxon>Zancudomyces</taxon>
    </lineage>
</organism>
<proteinExistence type="predicted"/>
<evidence type="ECO:0000313" key="2">
    <source>
        <dbReference type="Proteomes" id="UP000188320"/>
    </source>
</evidence>
<dbReference type="Proteomes" id="UP000188320">
    <property type="component" value="Unassembled WGS sequence"/>
</dbReference>
<reference evidence="2" key="1">
    <citation type="submission" date="2017-01" db="EMBL/GenBank/DDBJ databases">
        <authorList>
            <person name="Wang Y."/>
            <person name="White M."/>
            <person name="Kvist S."/>
            <person name="Moncalvo J.-M."/>
        </authorList>
    </citation>
    <scope>NUCLEOTIDE SEQUENCE [LARGE SCALE GENOMIC DNA]</scope>
    <source>
        <strain evidence="2">COL-18-3</strain>
    </source>
</reference>
<sequence length="76" mass="8511">MFASIAVSRSLATSKLSLAIFCLVDTIARYIPPPQKRLAPTPLAGFTLFSESNYWAFSFVPCSLDYLKQNPFDIVY</sequence>
<accession>A0A1R1PZ53</accession>
<dbReference type="EMBL" id="LSSK01000009">
    <property type="protein sequence ID" value="OMH86221.1"/>
    <property type="molecule type" value="Genomic_DNA"/>
</dbReference>
<dbReference type="AlphaFoldDB" id="A0A1R1PZ53"/>
<name>A0A1R1PZ53_ZANCU</name>